<accession>A0A7L3NW18</accession>
<evidence type="ECO:0000259" key="12">
    <source>
        <dbReference type="PROSITE" id="PS50137"/>
    </source>
</evidence>
<dbReference type="InterPro" id="IPR006561">
    <property type="entry name" value="DZF_dom"/>
</dbReference>
<dbReference type="FunFam" id="3.30.160.20:FF:000008">
    <property type="entry name" value="interleukin enhancer-binding factor 3 isoform X2"/>
    <property type="match status" value="1"/>
</dbReference>
<dbReference type="Proteomes" id="UP000551443">
    <property type="component" value="Unassembled WGS sequence"/>
</dbReference>
<dbReference type="Pfam" id="PF07528">
    <property type="entry name" value="DZF_N"/>
    <property type="match status" value="1"/>
</dbReference>
<evidence type="ECO:0000256" key="5">
    <source>
        <dbReference type="ARBA" id="ARBA00022737"/>
    </source>
</evidence>
<dbReference type="PANTHER" id="PTHR45762">
    <property type="entry name" value="ZINC FINGER RNA-BINDING PROTEIN"/>
    <property type="match status" value="1"/>
</dbReference>
<evidence type="ECO:0000313" key="15">
    <source>
        <dbReference type="Proteomes" id="UP000551443"/>
    </source>
</evidence>
<feature type="compositionally biased region" description="Basic and acidic residues" evidence="11">
    <location>
        <begin position="466"/>
        <end position="476"/>
    </location>
</feature>
<evidence type="ECO:0000256" key="9">
    <source>
        <dbReference type="ARBA" id="ARBA00023125"/>
    </source>
</evidence>
<keyword evidence="7" id="KW-0744">Spermatogenesis</keyword>
<feature type="non-terminal residue" evidence="14">
    <location>
        <position position="705"/>
    </location>
</feature>
<dbReference type="AlphaFoldDB" id="A0A7L3NW18"/>
<evidence type="ECO:0000256" key="6">
    <source>
        <dbReference type="ARBA" id="ARBA00022782"/>
    </source>
</evidence>
<dbReference type="GO" id="GO:0005737">
    <property type="term" value="C:cytoplasm"/>
    <property type="evidence" value="ECO:0007669"/>
    <property type="project" value="UniProtKB-SubCell"/>
</dbReference>
<feature type="region of interest" description="Disordered" evidence="11">
    <location>
        <begin position="346"/>
        <end position="371"/>
    </location>
</feature>
<dbReference type="FunFam" id="3.30.160.20:FF:000006">
    <property type="entry name" value="interleukin enhancer-binding factor 3 isoform X2"/>
    <property type="match status" value="1"/>
</dbReference>
<keyword evidence="4" id="KW-0963">Cytoplasm</keyword>
<dbReference type="InterPro" id="IPR049401">
    <property type="entry name" value="DZF_dom_N"/>
</dbReference>
<feature type="compositionally biased region" description="Low complexity" evidence="11">
    <location>
        <begin position="477"/>
        <end position="491"/>
    </location>
</feature>
<dbReference type="InterPro" id="IPR044472">
    <property type="entry name" value="STRBP_DSRM_1"/>
</dbReference>
<evidence type="ECO:0000256" key="11">
    <source>
        <dbReference type="SAM" id="MobiDB-lite"/>
    </source>
</evidence>
<dbReference type="PROSITE" id="PS51703">
    <property type="entry name" value="DZF"/>
    <property type="match status" value="1"/>
</dbReference>
<comment type="caution">
    <text evidence="14">The sequence shown here is derived from an EMBL/GenBank/DDBJ whole genome shotgun (WGS) entry which is preliminary data.</text>
</comment>
<dbReference type="CDD" id="cd19897">
    <property type="entry name" value="DSRM_STRBP-like_rpt2"/>
    <property type="match status" value="1"/>
</dbReference>
<dbReference type="InterPro" id="IPR049402">
    <property type="entry name" value="DZF_dom_C"/>
</dbReference>
<dbReference type="Pfam" id="PF20965">
    <property type="entry name" value="DZF_C"/>
    <property type="match status" value="1"/>
</dbReference>
<keyword evidence="3" id="KW-0217">Developmental protein</keyword>
<evidence type="ECO:0000256" key="10">
    <source>
        <dbReference type="PROSITE-ProRule" id="PRU00266"/>
    </source>
</evidence>
<keyword evidence="6" id="KW-0221">Differentiation</keyword>
<evidence type="ECO:0000256" key="4">
    <source>
        <dbReference type="ARBA" id="ARBA00022490"/>
    </source>
</evidence>
<evidence type="ECO:0000256" key="7">
    <source>
        <dbReference type="ARBA" id="ARBA00022871"/>
    </source>
</evidence>
<dbReference type="PANTHER" id="PTHR45762:SF1">
    <property type="entry name" value="SPERMATID PERINUCLEAR RNA-BINDING PROTEIN"/>
    <property type="match status" value="1"/>
</dbReference>
<keyword evidence="9" id="KW-0238">DNA-binding</keyword>
<dbReference type="GO" id="GO:0003727">
    <property type="term" value="F:single-stranded RNA binding"/>
    <property type="evidence" value="ECO:0007669"/>
    <property type="project" value="TreeGrafter"/>
</dbReference>
<dbReference type="FunFam" id="1.10.1410.40:FF:000001">
    <property type="entry name" value="interleukin enhancer-binding factor 3 isoform X1"/>
    <property type="match status" value="1"/>
</dbReference>
<dbReference type="InterPro" id="IPR014720">
    <property type="entry name" value="dsRBD_dom"/>
</dbReference>
<dbReference type="InterPro" id="IPR043519">
    <property type="entry name" value="NT_sf"/>
</dbReference>
<dbReference type="Gene3D" id="1.10.1410.40">
    <property type="match status" value="1"/>
</dbReference>
<evidence type="ECO:0000256" key="3">
    <source>
        <dbReference type="ARBA" id="ARBA00022473"/>
    </source>
</evidence>
<evidence type="ECO:0000256" key="1">
    <source>
        <dbReference type="ARBA" id="ARBA00004496"/>
    </source>
</evidence>
<feature type="region of interest" description="Disordered" evidence="11">
    <location>
        <begin position="464"/>
        <end position="498"/>
    </location>
</feature>
<dbReference type="SMART" id="SM00572">
    <property type="entry name" value="DZF"/>
    <property type="match status" value="1"/>
</dbReference>
<proteinExistence type="predicted"/>
<dbReference type="PROSITE" id="PS50137">
    <property type="entry name" value="DS_RBD"/>
    <property type="match status" value="2"/>
</dbReference>
<keyword evidence="15" id="KW-1185">Reference proteome</keyword>
<dbReference type="Gene3D" id="3.30.460.10">
    <property type="entry name" value="Beta Polymerase, domain 2"/>
    <property type="match status" value="1"/>
</dbReference>
<evidence type="ECO:0000256" key="8">
    <source>
        <dbReference type="ARBA" id="ARBA00022884"/>
    </source>
</evidence>
<dbReference type="Pfam" id="PF00035">
    <property type="entry name" value="dsrm"/>
    <property type="match status" value="2"/>
</dbReference>
<dbReference type="Gene3D" id="3.30.160.20">
    <property type="match status" value="2"/>
</dbReference>
<feature type="non-terminal residue" evidence="14">
    <location>
        <position position="1"/>
    </location>
</feature>
<dbReference type="GO" id="GO:0003677">
    <property type="term" value="F:DNA binding"/>
    <property type="evidence" value="ECO:0007669"/>
    <property type="project" value="UniProtKB-KW"/>
</dbReference>
<dbReference type="SUPFAM" id="SSF54768">
    <property type="entry name" value="dsRNA-binding domain-like"/>
    <property type="match status" value="2"/>
</dbReference>
<dbReference type="GO" id="GO:0071011">
    <property type="term" value="C:precatalytic spliceosome"/>
    <property type="evidence" value="ECO:0007669"/>
    <property type="project" value="TreeGrafter"/>
</dbReference>
<evidence type="ECO:0000256" key="2">
    <source>
        <dbReference type="ARBA" id="ARBA00022368"/>
    </source>
</evidence>
<keyword evidence="5" id="KW-0677">Repeat</keyword>
<reference evidence="14 15" key="1">
    <citation type="submission" date="2019-09" db="EMBL/GenBank/DDBJ databases">
        <title>Bird 10,000 Genomes (B10K) Project - Family phase.</title>
        <authorList>
            <person name="Zhang G."/>
        </authorList>
    </citation>
    <scope>NUCLEOTIDE SEQUENCE [LARGE SCALE GENOMIC DNA]</scope>
    <source>
        <strain evidence="14">OUT-0059</strain>
        <tissue evidence="14">Muscle</tissue>
    </source>
</reference>
<dbReference type="CDD" id="cd19909">
    <property type="entry name" value="DSRM_STRBP_rpt1"/>
    <property type="match status" value="1"/>
</dbReference>
<feature type="domain" description="DRBM" evidence="12">
    <location>
        <begin position="510"/>
        <end position="576"/>
    </location>
</feature>
<organism evidence="14 15">
    <name type="scientific">Xiphorhynchus elegans</name>
    <name type="common">elegant woodcreeper</name>
    <dbReference type="NCBI Taxonomy" id="269412"/>
    <lineage>
        <taxon>Eukaryota</taxon>
        <taxon>Metazoa</taxon>
        <taxon>Chordata</taxon>
        <taxon>Craniata</taxon>
        <taxon>Vertebrata</taxon>
        <taxon>Euteleostomi</taxon>
        <taxon>Archelosauria</taxon>
        <taxon>Archosauria</taxon>
        <taxon>Dinosauria</taxon>
        <taxon>Saurischia</taxon>
        <taxon>Theropoda</taxon>
        <taxon>Coelurosauria</taxon>
        <taxon>Aves</taxon>
        <taxon>Neognathae</taxon>
        <taxon>Neoaves</taxon>
        <taxon>Telluraves</taxon>
        <taxon>Australaves</taxon>
        <taxon>Passeriformes</taxon>
        <taxon>Dendrocolaptidae</taxon>
        <taxon>Xiphorhynchus</taxon>
    </lineage>
</organism>
<evidence type="ECO:0000313" key="14">
    <source>
        <dbReference type="EMBL" id="NXU82492.1"/>
    </source>
</evidence>
<gene>
    <name evidence="14" type="primary">Strbp</name>
    <name evidence="14" type="ORF">XIPELE_R06472</name>
</gene>
<evidence type="ECO:0000259" key="13">
    <source>
        <dbReference type="PROSITE" id="PS51703"/>
    </source>
</evidence>
<dbReference type="GO" id="GO:0007283">
    <property type="term" value="P:spermatogenesis"/>
    <property type="evidence" value="ECO:0007669"/>
    <property type="project" value="UniProtKB-KW"/>
</dbReference>
<feature type="compositionally biased region" description="Basic and acidic residues" evidence="11">
    <location>
        <begin position="357"/>
        <end position="371"/>
    </location>
</feature>
<sequence length="705" mass="76902">QRSIRSFANDDRHVMVKHSTIYPSPEELEAVQNMVSTVECALKHVSDWMDEKNKSTKCEGDVEAKEEAVEGSAKDQGGRTLCGVMRIGLVAKGLLIKDDMDLELVLMCKEKPTKTLLCIVKDNLPAQIQKLTEEKYLVEEHVNEAALVIRNTKEPKLTLKVILTSPLIRDEAEKKEGVDNVAMKDPPDLLDRQKCLEALASLRHAKWFQARANGLKSCVIVLRILRDLCNRVPTWAPLKGWPLELICEKSIGTCNRPLGAGEALRRVMECLASGILLPGGPGLHDPCEREPTDALSYMTVQQKEAITHSAQHALRLSAFGQIYKVLEMDPLPSNKSFQKYSWSVTDKEGTGSSALKRPFEDSVGDDKDPNKKMKRNLRKILDSKAIDLMNALMRLNQIRPGLQYKLLSQSGPVHAPVFTMSVDVDGTTYEASGPSKKTAKLHVAVKVLQAMGYPTGFDADVECVSSDEKSDTEGKNETTSSISSNNTGNSTADTSATLEVRTQGPILTASGKNPVMELNEKRRGLKYELISETGGSHDKRFVMEVEVDGQKFRGAGPNKKVAKASAALAALEKLFSGPNAANNKKKKILPQVRIVLCRGDLVQVALYSSNAFTLSIAVFCHSGQTKGVVNTAVSAAVQAVRGRGRGALTRGAFVGAAAATGYITPGYGAPYGYSTAAPAYGLPKRMVLLPVMKFPTYPVPHYSFF</sequence>
<dbReference type="FunFam" id="3.30.460.10:FF:000003">
    <property type="entry name" value="interleukin enhancer-binding factor 3 isoform X2"/>
    <property type="match status" value="1"/>
</dbReference>
<dbReference type="GO" id="GO:0003725">
    <property type="term" value="F:double-stranded RNA binding"/>
    <property type="evidence" value="ECO:0007669"/>
    <property type="project" value="TreeGrafter"/>
</dbReference>
<name>A0A7L3NW18_9DEND</name>
<protein>
    <recommendedName>
        <fullName evidence="2">Spermatid perinuclear RNA-binding protein</fullName>
    </recommendedName>
</protein>
<dbReference type="GO" id="GO:0030154">
    <property type="term" value="P:cell differentiation"/>
    <property type="evidence" value="ECO:0007669"/>
    <property type="project" value="UniProtKB-KW"/>
</dbReference>
<dbReference type="EMBL" id="VZUH01000379">
    <property type="protein sequence ID" value="NXU82492.1"/>
    <property type="molecule type" value="Genomic_DNA"/>
</dbReference>
<dbReference type="SMART" id="SM00358">
    <property type="entry name" value="DSRM"/>
    <property type="match status" value="2"/>
</dbReference>
<keyword evidence="8 10" id="KW-0694">RNA-binding</keyword>
<feature type="domain" description="DZF" evidence="13">
    <location>
        <begin position="5"/>
        <end position="363"/>
    </location>
</feature>
<comment type="subcellular location">
    <subcellularLocation>
        <location evidence="1">Cytoplasm</location>
    </subcellularLocation>
</comment>
<feature type="domain" description="DRBM" evidence="12">
    <location>
        <begin position="387"/>
        <end position="453"/>
    </location>
</feature>